<feature type="domain" description="SURP motif" evidence="2">
    <location>
        <begin position="121"/>
        <end position="169"/>
    </location>
</feature>
<keyword evidence="1" id="KW-0507">mRNA processing</keyword>
<accession>A0A1J3E816</accession>
<dbReference type="PANTHER" id="PTHR15316:SF1">
    <property type="entry name" value="SPLICING FACTOR 3A SUBUNIT 1"/>
    <property type="match status" value="1"/>
</dbReference>
<evidence type="ECO:0000256" key="1">
    <source>
        <dbReference type="ARBA" id="ARBA00022664"/>
    </source>
</evidence>
<dbReference type="GO" id="GO:0071004">
    <property type="term" value="C:U2-type prespliceosome"/>
    <property type="evidence" value="ECO:0007669"/>
    <property type="project" value="TreeGrafter"/>
</dbReference>
<reference evidence="3" key="1">
    <citation type="submission" date="2016-07" db="EMBL/GenBank/DDBJ databases">
        <title>De novo transcriptome assembly of four accessions of the metal hyperaccumulator plant Noccaea caerulescens.</title>
        <authorList>
            <person name="Blande D."/>
            <person name="Halimaa P."/>
            <person name="Tervahauta A.I."/>
            <person name="Aarts M.G."/>
            <person name="Karenlampi S.O."/>
        </authorList>
    </citation>
    <scope>NUCLEOTIDE SEQUENCE</scope>
</reference>
<dbReference type="EMBL" id="GEVI01004761">
    <property type="protein sequence ID" value="JAU27559.1"/>
    <property type="molecule type" value="Transcribed_RNA"/>
</dbReference>
<protein>
    <submittedName>
        <fullName evidence="3">Putative splicing factor 3A subunit 1</fullName>
    </submittedName>
</protein>
<organism evidence="3">
    <name type="scientific">Noccaea caerulescens</name>
    <name type="common">Alpine penny-cress</name>
    <name type="synonym">Thlaspi caerulescens</name>
    <dbReference type="NCBI Taxonomy" id="107243"/>
    <lineage>
        <taxon>Eukaryota</taxon>
        <taxon>Viridiplantae</taxon>
        <taxon>Streptophyta</taxon>
        <taxon>Embryophyta</taxon>
        <taxon>Tracheophyta</taxon>
        <taxon>Spermatophyta</taxon>
        <taxon>Magnoliopsida</taxon>
        <taxon>eudicotyledons</taxon>
        <taxon>Gunneridae</taxon>
        <taxon>Pentapetalae</taxon>
        <taxon>rosids</taxon>
        <taxon>malvids</taxon>
        <taxon>Brassicales</taxon>
        <taxon>Brassicaceae</taxon>
        <taxon>Coluteocarpeae</taxon>
        <taxon>Noccaea</taxon>
    </lineage>
</organism>
<feature type="domain" description="SURP motif" evidence="2">
    <location>
        <begin position="662"/>
        <end position="705"/>
    </location>
</feature>
<name>A0A1J3E816_NOCCA</name>
<dbReference type="PANTHER" id="PTHR15316">
    <property type="entry name" value="SPLICEOSOME ASSOCIATED PROTEIN 114/SWAP SPLICING FACTOR-RELATED"/>
    <property type="match status" value="1"/>
</dbReference>
<dbReference type="AlphaFoldDB" id="A0A1J3E816"/>
<dbReference type="GO" id="GO:0045292">
    <property type="term" value="P:mRNA cis splicing, via spliceosome"/>
    <property type="evidence" value="ECO:0007669"/>
    <property type="project" value="InterPro"/>
</dbReference>
<dbReference type="InterPro" id="IPR000061">
    <property type="entry name" value="Surp"/>
</dbReference>
<dbReference type="InterPro" id="IPR045146">
    <property type="entry name" value="SF3A1"/>
</dbReference>
<gene>
    <name evidence="3" type="ORF">GA_TR5591_c0_g1_i1_g.17843</name>
</gene>
<dbReference type="Pfam" id="PF01805">
    <property type="entry name" value="Surp"/>
    <property type="match status" value="5"/>
</dbReference>
<dbReference type="GO" id="GO:0005686">
    <property type="term" value="C:U2 snRNP"/>
    <property type="evidence" value="ECO:0007669"/>
    <property type="project" value="TreeGrafter"/>
</dbReference>
<evidence type="ECO:0000259" key="2">
    <source>
        <dbReference type="PROSITE" id="PS50128"/>
    </source>
</evidence>
<evidence type="ECO:0000313" key="3">
    <source>
        <dbReference type="EMBL" id="JAU27559.1"/>
    </source>
</evidence>
<dbReference type="GO" id="GO:0071013">
    <property type="term" value="C:catalytic step 2 spliceosome"/>
    <property type="evidence" value="ECO:0007669"/>
    <property type="project" value="TreeGrafter"/>
</dbReference>
<sequence length="848" mass="97769">MSSSMQIDVAVMQGPREELSNVEAVARLVSEKGLEMEKTLMALNTDNDNKFRFLWRIDPRHAFYKQKLKEFREAAKNKDEAHQEPEARVADDYKDYVDPPPRNVNPSFRFPSSITLKERGIIKLTALFVARYDLYFLRGLKERLAKEKKEMHAHHFEFLKPTHGRFGFYDGLVTAYSSVIRPRKESLMMNDPSARAILDVFFHHLQLAKLEEGDALAMIDLHAFVSGVDWFAHKDDGDFNNIMAEPWRLSKMMTKLTEMQPPLLGMGSNLTDDEEGPVPLRRSFLHDEYEFLSKGITLKEFGIIKLTAMFVVRYGAAFRVGLMDRVLSNPMFEFLKQNHGCSRSKVFIFFADAYSEVLRLSPKLWRSDYPPCTMALLEFFARCLQLKKLEDGVEMATVDLHALVSGVDWFAHIDDKIYSSIMPRPKRLSTIMKRLGPQLNEDLEAQKQELVRTRAEDLVNFVAIPHFDWVHVKTKGKYRFPAKGFTLEELGIVMLTAQFNARYGDPFMDCLRSRVVMNTQFEFLKVDDRRLHFFVGLVDAYCLVLKPFEKLKNGDAETVLEAFFNLVQLGEGISLVEVVDCFVHVDYEEYSMLMPAPVHLLMDMIPPTLRLPCLRVLPPVTSHASVGHLDPYPFRDSPPPLSPQFLALTYSAGWSPGNRFCIVEVTAQFEARYGIGFRQALTTRVAEKPLLFKFLEQTDGSFVIYRKFVERYSRVLMPSKSKKKPDTVVEAFFRYLERIQREREEREQEEAFFYFTIVQGFTQIEDLIEVHNMPSLVSTVNPRAYDQCPEEPEPKRQKFDESAVVPKDQFLAQHSSGSSAIRVFVPDVGDVVIRKQLGNPNFQQTIKT</sequence>
<dbReference type="PROSITE" id="PS50128">
    <property type="entry name" value="SURP"/>
    <property type="match status" value="5"/>
</dbReference>
<dbReference type="Gene3D" id="1.10.10.790">
    <property type="entry name" value="Surp module"/>
    <property type="match status" value="5"/>
</dbReference>
<feature type="domain" description="SURP motif" evidence="2">
    <location>
        <begin position="492"/>
        <end position="534"/>
    </location>
</feature>
<dbReference type="GO" id="GO:0003723">
    <property type="term" value="F:RNA binding"/>
    <property type="evidence" value="ECO:0007669"/>
    <property type="project" value="InterPro"/>
</dbReference>
<dbReference type="SMART" id="SM00648">
    <property type="entry name" value="SWAP"/>
    <property type="match status" value="5"/>
</dbReference>
<dbReference type="GO" id="GO:0000381">
    <property type="term" value="P:regulation of alternative mRNA splicing, via spliceosome"/>
    <property type="evidence" value="ECO:0007669"/>
    <property type="project" value="TreeGrafter"/>
</dbReference>
<proteinExistence type="predicted"/>
<feature type="domain" description="SURP motif" evidence="2">
    <location>
        <begin position="303"/>
        <end position="350"/>
    </location>
</feature>
<feature type="domain" description="SURP motif" evidence="2">
    <location>
        <begin position="21"/>
        <end position="64"/>
    </location>
</feature>
<dbReference type="SUPFAM" id="SSF109905">
    <property type="entry name" value="Surp module (SWAP domain)"/>
    <property type="match status" value="5"/>
</dbReference>
<dbReference type="InterPro" id="IPR035967">
    <property type="entry name" value="SWAP/Surp_sf"/>
</dbReference>